<dbReference type="SUPFAM" id="SSF53474">
    <property type="entry name" value="alpha/beta-Hydrolases"/>
    <property type="match status" value="1"/>
</dbReference>
<name>A0A2I0SV47_9ACTN</name>
<organism evidence="4 5">
    <name type="scientific">Streptomyces populi</name>
    <dbReference type="NCBI Taxonomy" id="2058924"/>
    <lineage>
        <taxon>Bacteria</taxon>
        <taxon>Bacillati</taxon>
        <taxon>Actinomycetota</taxon>
        <taxon>Actinomycetes</taxon>
        <taxon>Kitasatosporales</taxon>
        <taxon>Streptomycetaceae</taxon>
        <taxon>Streptomyces</taxon>
    </lineage>
</organism>
<feature type="region of interest" description="Disordered" evidence="2">
    <location>
        <begin position="1"/>
        <end position="28"/>
    </location>
</feature>
<dbReference type="InterPro" id="IPR001031">
    <property type="entry name" value="Thioesterase"/>
</dbReference>
<dbReference type="InterPro" id="IPR012223">
    <property type="entry name" value="TEII"/>
</dbReference>
<dbReference type="Proteomes" id="UP000236178">
    <property type="component" value="Unassembled WGS sequence"/>
</dbReference>
<proteinExistence type="inferred from homology"/>
<dbReference type="PANTHER" id="PTHR11487:SF0">
    <property type="entry name" value="S-ACYL FATTY ACID SYNTHASE THIOESTERASE, MEDIUM CHAIN"/>
    <property type="match status" value="1"/>
</dbReference>
<reference evidence="4 5" key="1">
    <citation type="submission" date="2017-12" db="EMBL/GenBank/DDBJ databases">
        <title>Streptomyces populusis sp. nov., a novel endophytic actinobacterium isolated from stems of Populus adenopoda Maxim.</title>
        <authorList>
            <person name="Wang Z."/>
        </authorList>
    </citation>
    <scope>NUCLEOTIDE SEQUENCE [LARGE SCALE GENOMIC DNA]</scope>
    <source>
        <strain evidence="4 5">A249</strain>
    </source>
</reference>
<sequence>MKDSAAAPGARATLKSEAGKGRSAMSLRRGSVRTVTSASCPGLRLLALPHSGGRAESFACWRAPLPAAFPGAAVELCAAQYPGHGDRLAEPPREEVGAIAEEIVADLTRLPPADLLLFGHSFGSAVACEVARRCPGAGIDVVLLVASSAWAPGDPARPPRDEHLLPDEELWERLVALGGIDSGIAAEAEIRDLVLPAMRADIGAHERYLGSPDPVPLTCDVHVCMARGDPLVPVLAGRHWSRLTTGNASVDIRSGAHFHVFDDPASLLADLARRVPAHAKGGCTAHE</sequence>
<dbReference type="PANTHER" id="PTHR11487">
    <property type="entry name" value="THIOESTERASE"/>
    <property type="match status" value="1"/>
</dbReference>
<accession>A0A2I0SV47</accession>
<evidence type="ECO:0000259" key="3">
    <source>
        <dbReference type="Pfam" id="PF00975"/>
    </source>
</evidence>
<dbReference type="EMBL" id="PJOS01000008">
    <property type="protein sequence ID" value="PKT73814.1"/>
    <property type="molecule type" value="Genomic_DNA"/>
</dbReference>
<comment type="caution">
    <text evidence="4">The sequence shown here is derived from an EMBL/GenBank/DDBJ whole genome shotgun (WGS) entry which is preliminary data.</text>
</comment>
<dbReference type="AlphaFoldDB" id="A0A2I0SV47"/>
<evidence type="ECO:0000256" key="1">
    <source>
        <dbReference type="ARBA" id="ARBA00007169"/>
    </source>
</evidence>
<feature type="domain" description="Thioesterase" evidence="3">
    <location>
        <begin position="44"/>
        <end position="267"/>
    </location>
</feature>
<protein>
    <submittedName>
        <fullName evidence="4">Thioesterase</fullName>
    </submittedName>
</protein>
<dbReference type="Pfam" id="PF00975">
    <property type="entry name" value="Thioesterase"/>
    <property type="match status" value="1"/>
</dbReference>
<evidence type="ECO:0000313" key="5">
    <source>
        <dbReference type="Proteomes" id="UP000236178"/>
    </source>
</evidence>
<dbReference type="Gene3D" id="3.40.50.1820">
    <property type="entry name" value="alpha/beta hydrolase"/>
    <property type="match status" value="1"/>
</dbReference>
<gene>
    <name evidence="4" type="ORF">CW362_06485</name>
</gene>
<dbReference type="InterPro" id="IPR029058">
    <property type="entry name" value="AB_hydrolase_fold"/>
</dbReference>
<dbReference type="OrthoDB" id="8480037at2"/>
<evidence type="ECO:0000256" key="2">
    <source>
        <dbReference type="SAM" id="MobiDB-lite"/>
    </source>
</evidence>
<keyword evidence="5" id="KW-1185">Reference proteome</keyword>
<evidence type="ECO:0000313" key="4">
    <source>
        <dbReference type="EMBL" id="PKT73814.1"/>
    </source>
</evidence>
<comment type="similarity">
    <text evidence="1">Belongs to the thioesterase family.</text>
</comment>
<dbReference type="GO" id="GO:0008610">
    <property type="term" value="P:lipid biosynthetic process"/>
    <property type="evidence" value="ECO:0007669"/>
    <property type="project" value="TreeGrafter"/>
</dbReference>